<dbReference type="CDD" id="cd04623">
    <property type="entry name" value="CBS_pair_bac_euk"/>
    <property type="match status" value="1"/>
</dbReference>
<dbReference type="SMART" id="SM00116">
    <property type="entry name" value="CBS"/>
    <property type="match status" value="2"/>
</dbReference>
<gene>
    <name evidence="4" type="ORF">KIH74_01995</name>
</gene>
<dbReference type="EMBL" id="JAHBAY010000001">
    <property type="protein sequence ID" value="MBT0767678.1"/>
    <property type="molecule type" value="Genomic_DNA"/>
</dbReference>
<dbReference type="PANTHER" id="PTHR43080:SF2">
    <property type="entry name" value="CBS DOMAIN-CONTAINING PROTEIN"/>
    <property type="match status" value="1"/>
</dbReference>
<organism evidence="4 5">
    <name type="scientific">Kineosporia corallincola</name>
    <dbReference type="NCBI Taxonomy" id="2835133"/>
    <lineage>
        <taxon>Bacteria</taxon>
        <taxon>Bacillati</taxon>
        <taxon>Actinomycetota</taxon>
        <taxon>Actinomycetes</taxon>
        <taxon>Kineosporiales</taxon>
        <taxon>Kineosporiaceae</taxon>
        <taxon>Kineosporia</taxon>
    </lineage>
</organism>
<dbReference type="InterPro" id="IPR044725">
    <property type="entry name" value="CBSX3_CBS_dom"/>
</dbReference>
<name>A0ABS5T9Y9_9ACTN</name>
<sequence length="151" mass="16708">MSKPREVLRMRISDLLRRKGGLVVTIDPARPVTELLDLLATNGVGALVVSADGQTIDGIVSERDVVRRLQRFGPGLLEEPVSEIMSRQVQTCPPDTDLDELMRLMTNGRFRHVPVVDGGRLVGIVSIGDVVKHRIDELEGERDQLQAYIST</sequence>
<dbReference type="Gene3D" id="3.10.580.10">
    <property type="entry name" value="CBS-domain"/>
    <property type="match status" value="1"/>
</dbReference>
<dbReference type="SUPFAM" id="SSF54631">
    <property type="entry name" value="CBS-domain pair"/>
    <property type="match status" value="1"/>
</dbReference>
<keyword evidence="5" id="KW-1185">Reference proteome</keyword>
<accession>A0ABS5T9Y9</accession>
<dbReference type="InterPro" id="IPR046342">
    <property type="entry name" value="CBS_dom_sf"/>
</dbReference>
<protein>
    <submittedName>
        <fullName evidence="4">CBS domain-containing protein</fullName>
    </submittedName>
</protein>
<evidence type="ECO:0000259" key="3">
    <source>
        <dbReference type="PROSITE" id="PS51371"/>
    </source>
</evidence>
<comment type="caution">
    <text evidence="4">The sequence shown here is derived from an EMBL/GenBank/DDBJ whole genome shotgun (WGS) entry which is preliminary data.</text>
</comment>
<dbReference type="InterPro" id="IPR051257">
    <property type="entry name" value="Diverse_CBS-Domain"/>
</dbReference>
<evidence type="ECO:0000313" key="5">
    <source>
        <dbReference type="Proteomes" id="UP001197247"/>
    </source>
</evidence>
<keyword evidence="1 2" id="KW-0129">CBS domain</keyword>
<dbReference type="PANTHER" id="PTHR43080">
    <property type="entry name" value="CBS DOMAIN-CONTAINING PROTEIN CBSX3, MITOCHONDRIAL"/>
    <property type="match status" value="1"/>
</dbReference>
<evidence type="ECO:0000256" key="2">
    <source>
        <dbReference type="PROSITE-ProRule" id="PRU00703"/>
    </source>
</evidence>
<reference evidence="4 5" key="1">
    <citation type="submission" date="2021-05" db="EMBL/GenBank/DDBJ databases">
        <title>Kineosporia and Streptomyces sp. nov. two new marine actinobacteria isolated from Coral.</title>
        <authorList>
            <person name="Buangrab K."/>
            <person name="Sutthacheep M."/>
            <person name="Yeemin T."/>
            <person name="Harunari E."/>
            <person name="Igarashi Y."/>
            <person name="Kanchanasin P."/>
            <person name="Tanasupawat S."/>
            <person name="Phongsopitanun W."/>
        </authorList>
    </citation>
    <scope>NUCLEOTIDE SEQUENCE [LARGE SCALE GENOMIC DNA]</scope>
    <source>
        <strain evidence="4 5">J2-2</strain>
    </source>
</reference>
<feature type="domain" description="CBS" evidence="3">
    <location>
        <begin position="85"/>
        <end position="140"/>
    </location>
</feature>
<proteinExistence type="predicted"/>
<dbReference type="Pfam" id="PF00571">
    <property type="entry name" value="CBS"/>
    <property type="match status" value="2"/>
</dbReference>
<dbReference type="InterPro" id="IPR000644">
    <property type="entry name" value="CBS_dom"/>
</dbReference>
<evidence type="ECO:0000313" key="4">
    <source>
        <dbReference type="EMBL" id="MBT0767678.1"/>
    </source>
</evidence>
<evidence type="ECO:0000256" key="1">
    <source>
        <dbReference type="ARBA" id="ARBA00023122"/>
    </source>
</evidence>
<feature type="domain" description="CBS" evidence="3">
    <location>
        <begin position="16"/>
        <end position="79"/>
    </location>
</feature>
<dbReference type="Proteomes" id="UP001197247">
    <property type="component" value="Unassembled WGS sequence"/>
</dbReference>
<dbReference type="PROSITE" id="PS51371">
    <property type="entry name" value="CBS"/>
    <property type="match status" value="2"/>
</dbReference>